<evidence type="ECO:0000256" key="3">
    <source>
        <dbReference type="PROSITE-ProRule" id="PRU00266"/>
    </source>
</evidence>
<dbReference type="OrthoDB" id="5988181at2759"/>
<feature type="domain" description="DRBM" evidence="5">
    <location>
        <begin position="73"/>
        <end position="137"/>
    </location>
</feature>
<dbReference type="PROSITE" id="PS50137">
    <property type="entry name" value="DS_RBD"/>
    <property type="match status" value="1"/>
</dbReference>
<dbReference type="Gene3D" id="3.30.160.20">
    <property type="match status" value="1"/>
</dbReference>
<dbReference type="AlphaFoldDB" id="A0A9X0CIH0"/>
<evidence type="ECO:0000313" key="7">
    <source>
        <dbReference type="Proteomes" id="UP001163046"/>
    </source>
</evidence>
<comment type="caution">
    <text evidence="6">The sequence shown here is derived from an EMBL/GenBank/DDBJ whole genome shotgun (WGS) entry which is preliminary data.</text>
</comment>
<evidence type="ECO:0000256" key="1">
    <source>
        <dbReference type="ARBA" id="ARBA00022737"/>
    </source>
</evidence>
<dbReference type="SUPFAM" id="SSF54768">
    <property type="entry name" value="dsRNA-binding domain-like"/>
    <property type="match status" value="1"/>
</dbReference>
<dbReference type="GO" id="GO:0003723">
    <property type="term" value="F:RNA binding"/>
    <property type="evidence" value="ECO:0007669"/>
    <property type="project" value="UniProtKB-UniRule"/>
</dbReference>
<sequence>MYTNAAVQPTSTPAVQPISTPAVQNISTPAVQNTTTPTVPHFSSPTVEKISTPVAPPPLESASAAAKPSPFTSYKNKLQEYCQKSKFVMPVYSCNRENGVFTCTVQVAGKAYTSNSCNTKKGSEQTAANVALKALGIV</sequence>
<feature type="compositionally biased region" description="Polar residues" evidence="4">
    <location>
        <begin position="31"/>
        <end position="46"/>
    </location>
</feature>
<gene>
    <name evidence="6" type="ORF">OS493_027411</name>
</gene>
<dbReference type="PANTHER" id="PTHR46031">
    <property type="match status" value="1"/>
</dbReference>
<dbReference type="EMBL" id="MU827326">
    <property type="protein sequence ID" value="KAJ7356015.1"/>
    <property type="molecule type" value="Genomic_DNA"/>
</dbReference>
<evidence type="ECO:0000256" key="4">
    <source>
        <dbReference type="SAM" id="MobiDB-lite"/>
    </source>
</evidence>
<keyword evidence="1" id="KW-0677">Repeat</keyword>
<name>A0A9X0CIH0_9CNID</name>
<dbReference type="Proteomes" id="UP001163046">
    <property type="component" value="Unassembled WGS sequence"/>
</dbReference>
<protein>
    <recommendedName>
        <fullName evidence="5">DRBM domain-containing protein</fullName>
    </recommendedName>
</protein>
<dbReference type="SMART" id="SM00358">
    <property type="entry name" value="DSRM"/>
    <property type="match status" value="1"/>
</dbReference>
<organism evidence="6 7">
    <name type="scientific">Desmophyllum pertusum</name>
    <dbReference type="NCBI Taxonomy" id="174260"/>
    <lineage>
        <taxon>Eukaryota</taxon>
        <taxon>Metazoa</taxon>
        <taxon>Cnidaria</taxon>
        <taxon>Anthozoa</taxon>
        <taxon>Hexacorallia</taxon>
        <taxon>Scleractinia</taxon>
        <taxon>Caryophylliina</taxon>
        <taxon>Caryophylliidae</taxon>
        <taxon>Desmophyllum</taxon>
    </lineage>
</organism>
<accession>A0A9X0CIH0</accession>
<dbReference type="InterPro" id="IPR014720">
    <property type="entry name" value="dsRBD_dom"/>
</dbReference>
<feature type="compositionally biased region" description="Low complexity" evidence="4">
    <location>
        <begin position="60"/>
        <end position="69"/>
    </location>
</feature>
<proteinExistence type="predicted"/>
<evidence type="ECO:0000313" key="6">
    <source>
        <dbReference type="EMBL" id="KAJ7356015.1"/>
    </source>
</evidence>
<reference evidence="6" key="1">
    <citation type="submission" date="2023-01" db="EMBL/GenBank/DDBJ databases">
        <title>Genome assembly of the deep-sea coral Lophelia pertusa.</title>
        <authorList>
            <person name="Herrera S."/>
            <person name="Cordes E."/>
        </authorList>
    </citation>
    <scope>NUCLEOTIDE SEQUENCE</scope>
    <source>
        <strain evidence="6">USNM1676648</strain>
        <tissue evidence="6">Polyp</tissue>
    </source>
</reference>
<keyword evidence="7" id="KW-1185">Reference proteome</keyword>
<feature type="region of interest" description="Disordered" evidence="4">
    <location>
        <begin position="31"/>
        <end position="69"/>
    </location>
</feature>
<keyword evidence="2 3" id="KW-0694">RNA-binding</keyword>
<evidence type="ECO:0000256" key="2">
    <source>
        <dbReference type="ARBA" id="ARBA00022884"/>
    </source>
</evidence>
<dbReference type="Pfam" id="PF00035">
    <property type="entry name" value="dsrm"/>
    <property type="match status" value="1"/>
</dbReference>
<evidence type="ECO:0000259" key="5">
    <source>
        <dbReference type="PROSITE" id="PS50137"/>
    </source>
</evidence>